<evidence type="ECO:0000256" key="1">
    <source>
        <dbReference type="ARBA" id="ARBA00004370"/>
    </source>
</evidence>
<organism evidence="7 8">
    <name type="scientific">Tenacibaculum dicentrarchi</name>
    <dbReference type="NCBI Taxonomy" id="669041"/>
    <lineage>
        <taxon>Bacteria</taxon>
        <taxon>Pseudomonadati</taxon>
        <taxon>Bacteroidota</taxon>
        <taxon>Flavobacteriia</taxon>
        <taxon>Flavobacteriales</taxon>
        <taxon>Flavobacteriaceae</taxon>
        <taxon>Tenacibaculum</taxon>
    </lineage>
</organism>
<feature type="transmembrane region" description="Helical" evidence="5">
    <location>
        <begin position="6"/>
        <end position="21"/>
    </location>
</feature>
<comment type="subcellular location">
    <subcellularLocation>
        <location evidence="1">Membrane</location>
    </subcellularLocation>
</comment>
<accession>A0ABP1ENI7</accession>
<reference evidence="7 8" key="1">
    <citation type="submission" date="2024-05" db="EMBL/GenBank/DDBJ databases">
        <authorList>
            <person name="Duchaud E."/>
        </authorList>
    </citation>
    <scope>NUCLEOTIDE SEQUENCE [LARGE SCALE GENOMIC DNA]</scope>
    <source>
        <strain evidence="7">Ena-SAMPLE-TAB-13-05-2024-13:56:06:370-140309</strain>
    </source>
</reference>
<evidence type="ECO:0000256" key="3">
    <source>
        <dbReference type="ARBA" id="ARBA00022989"/>
    </source>
</evidence>
<evidence type="ECO:0000259" key="6">
    <source>
        <dbReference type="Pfam" id="PF00924"/>
    </source>
</evidence>
<dbReference type="SUPFAM" id="SSF50182">
    <property type="entry name" value="Sm-like ribonucleoproteins"/>
    <property type="match status" value="1"/>
</dbReference>
<evidence type="ECO:0000313" key="7">
    <source>
        <dbReference type="EMBL" id="CAL2083557.1"/>
    </source>
</evidence>
<evidence type="ECO:0000256" key="4">
    <source>
        <dbReference type="ARBA" id="ARBA00023136"/>
    </source>
</evidence>
<dbReference type="Pfam" id="PF00924">
    <property type="entry name" value="MS_channel_2nd"/>
    <property type="match status" value="1"/>
</dbReference>
<keyword evidence="8" id="KW-1185">Reference proteome</keyword>
<dbReference type="InterPro" id="IPR023408">
    <property type="entry name" value="MscS_beta-dom_sf"/>
</dbReference>
<dbReference type="RefSeq" id="WP_101902793.1">
    <property type="nucleotide sequence ID" value="NZ_JBFKZT010000011.1"/>
</dbReference>
<protein>
    <recommendedName>
        <fullName evidence="6">Mechanosensitive ion channel MscS domain-containing protein</fullName>
    </recommendedName>
</protein>
<dbReference type="Proteomes" id="UP001497514">
    <property type="component" value="Chromosome"/>
</dbReference>
<gene>
    <name evidence="7" type="ORF">TD3509T_1556</name>
</gene>
<dbReference type="PANTHER" id="PTHR30221:SF8">
    <property type="entry name" value="SMALL-CONDUCTANCE MECHANOSENSITIVE CHANNEL"/>
    <property type="match status" value="1"/>
</dbReference>
<keyword evidence="2 5" id="KW-0812">Transmembrane</keyword>
<dbReference type="InterPro" id="IPR045275">
    <property type="entry name" value="MscS_archaea/bacteria_type"/>
</dbReference>
<sequence length="180" mass="20580">MKIYYIKILESVITIILYFFLRKNAIKIINKTLSDKFIHSSRGMIIKKIINIILSLIFLIFISLIWGVKQSDLAVFIGSVLTFVGVAFFAQWSLLSNITSSIILFFNHPVKLNDSIVILEAKDYVIEGRVINIGLFFITLQTKESGEITLPNNIFILKSIKNITKETKKEANITNENHIK</sequence>
<dbReference type="Gene3D" id="1.10.287.1260">
    <property type="match status" value="1"/>
</dbReference>
<feature type="transmembrane region" description="Helical" evidence="5">
    <location>
        <begin position="49"/>
        <end position="68"/>
    </location>
</feature>
<dbReference type="Gene3D" id="2.30.30.60">
    <property type="match status" value="1"/>
</dbReference>
<keyword evidence="3 5" id="KW-1133">Transmembrane helix</keyword>
<feature type="transmembrane region" description="Helical" evidence="5">
    <location>
        <begin position="74"/>
        <end position="95"/>
    </location>
</feature>
<proteinExistence type="predicted"/>
<dbReference type="InterPro" id="IPR006685">
    <property type="entry name" value="MscS_channel_2nd"/>
</dbReference>
<keyword evidence="4 5" id="KW-0472">Membrane</keyword>
<dbReference type="PANTHER" id="PTHR30221">
    <property type="entry name" value="SMALL-CONDUCTANCE MECHANOSENSITIVE CHANNEL"/>
    <property type="match status" value="1"/>
</dbReference>
<evidence type="ECO:0000256" key="2">
    <source>
        <dbReference type="ARBA" id="ARBA00022692"/>
    </source>
</evidence>
<evidence type="ECO:0000256" key="5">
    <source>
        <dbReference type="SAM" id="Phobius"/>
    </source>
</evidence>
<name>A0ABP1ENI7_9FLAO</name>
<dbReference type="InterPro" id="IPR010920">
    <property type="entry name" value="LSM_dom_sf"/>
</dbReference>
<evidence type="ECO:0000313" key="8">
    <source>
        <dbReference type="Proteomes" id="UP001497514"/>
    </source>
</evidence>
<dbReference type="EMBL" id="OZ038524">
    <property type="protein sequence ID" value="CAL2083557.1"/>
    <property type="molecule type" value="Genomic_DNA"/>
</dbReference>
<feature type="domain" description="Mechanosensitive ion channel MscS" evidence="6">
    <location>
        <begin position="94"/>
        <end position="165"/>
    </location>
</feature>